<gene>
    <name evidence="4" type="ORF">ENSA5_36310</name>
</gene>
<dbReference type="GO" id="GO:0003723">
    <property type="term" value="F:RNA binding"/>
    <property type="evidence" value="ECO:0007669"/>
    <property type="project" value="UniProtKB-KW"/>
</dbReference>
<dbReference type="InterPro" id="IPR035979">
    <property type="entry name" value="RBD_domain_sf"/>
</dbReference>
<dbReference type="Gene3D" id="3.30.70.330">
    <property type="match status" value="1"/>
</dbReference>
<sequence>MSKKLFVGSLSWNTDDHALRAAFEQFGPVEDAKVINDRDTGRSRGFGFVTFASEEDAAKAMEEMNGATLDGRTLNVNEAKERERRGGGGGGGGGYGGGRGGGGGGYGGGGGGGYNDRGGGGGRGGRGGGGRGGRGGGRGGGW</sequence>
<dbReference type="InterPro" id="IPR048289">
    <property type="entry name" value="RRM2_NsCP33-like"/>
</dbReference>
<feature type="domain" description="RRM" evidence="3">
    <location>
        <begin position="3"/>
        <end position="81"/>
    </location>
</feature>
<evidence type="ECO:0000256" key="2">
    <source>
        <dbReference type="SAM" id="MobiDB-lite"/>
    </source>
</evidence>
<dbReference type="InterPro" id="IPR012677">
    <property type="entry name" value="Nucleotide-bd_a/b_plait_sf"/>
</dbReference>
<dbReference type="PANTHER" id="PTHR48027">
    <property type="entry name" value="HETEROGENEOUS NUCLEAR RIBONUCLEOPROTEIN 87F-RELATED"/>
    <property type="match status" value="1"/>
</dbReference>
<dbReference type="EMBL" id="PVNK01000165">
    <property type="protein sequence ID" value="PRP96555.1"/>
    <property type="molecule type" value="Genomic_DNA"/>
</dbReference>
<dbReference type="Pfam" id="PF00076">
    <property type="entry name" value="RRM_1"/>
    <property type="match status" value="1"/>
</dbReference>
<dbReference type="Proteomes" id="UP000237968">
    <property type="component" value="Unassembled WGS sequence"/>
</dbReference>
<evidence type="ECO:0000313" key="4">
    <source>
        <dbReference type="EMBL" id="PRP96555.1"/>
    </source>
</evidence>
<evidence type="ECO:0000313" key="5">
    <source>
        <dbReference type="Proteomes" id="UP000237968"/>
    </source>
</evidence>
<evidence type="ECO:0000256" key="1">
    <source>
        <dbReference type="ARBA" id="ARBA00022884"/>
    </source>
</evidence>
<dbReference type="RefSeq" id="WP_106392971.1">
    <property type="nucleotide sequence ID" value="NZ_PVNK01000165.1"/>
</dbReference>
<keyword evidence="1" id="KW-0694">RNA-binding</keyword>
<accession>A0A2S9XUL7</accession>
<dbReference type="SMART" id="SM00360">
    <property type="entry name" value="RRM"/>
    <property type="match status" value="1"/>
</dbReference>
<dbReference type="InterPro" id="IPR052462">
    <property type="entry name" value="SLIRP/GR-RBP-like"/>
</dbReference>
<dbReference type="PROSITE" id="PS50102">
    <property type="entry name" value="RRM"/>
    <property type="match status" value="1"/>
</dbReference>
<keyword evidence="5" id="KW-1185">Reference proteome</keyword>
<proteinExistence type="predicted"/>
<comment type="caution">
    <text evidence="4">The sequence shown here is derived from an EMBL/GenBank/DDBJ whole genome shotgun (WGS) entry which is preliminary data.</text>
</comment>
<dbReference type="OrthoDB" id="9798855at2"/>
<dbReference type="SUPFAM" id="SSF54928">
    <property type="entry name" value="RNA-binding domain, RBD"/>
    <property type="match status" value="1"/>
</dbReference>
<feature type="compositionally biased region" description="Gly residues" evidence="2">
    <location>
        <begin position="87"/>
        <end position="142"/>
    </location>
</feature>
<protein>
    <submittedName>
        <fullName evidence="4">RNA recognition motif protein</fullName>
    </submittedName>
</protein>
<dbReference type="InterPro" id="IPR000504">
    <property type="entry name" value="RRM_dom"/>
</dbReference>
<dbReference type="AlphaFoldDB" id="A0A2S9XUL7"/>
<feature type="region of interest" description="Disordered" evidence="2">
    <location>
        <begin position="64"/>
        <end position="142"/>
    </location>
</feature>
<organism evidence="4 5">
    <name type="scientific">Enhygromyxa salina</name>
    <dbReference type="NCBI Taxonomy" id="215803"/>
    <lineage>
        <taxon>Bacteria</taxon>
        <taxon>Pseudomonadati</taxon>
        <taxon>Myxococcota</taxon>
        <taxon>Polyangia</taxon>
        <taxon>Nannocystales</taxon>
        <taxon>Nannocystaceae</taxon>
        <taxon>Enhygromyxa</taxon>
    </lineage>
</organism>
<dbReference type="CDD" id="cd21608">
    <property type="entry name" value="RRM2_NsCP33_like"/>
    <property type="match status" value="1"/>
</dbReference>
<name>A0A2S9XUL7_9BACT</name>
<evidence type="ECO:0000259" key="3">
    <source>
        <dbReference type="PROSITE" id="PS50102"/>
    </source>
</evidence>
<reference evidence="4 5" key="1">
    <citation type="submission" date="2018-03" db="EMBL/GenBank/DDBJ databases">
        <title>Draft Genome Sequences of the Obligatory Marine Myxobacteria Enhygromyxa salina SWB005.</title>
        <authorList>
            <person name="Poehlein A."/>
            <person name="Moghaddam J.A."/>
            <person name="Harms H."/>
            <person name="Alanjari M."/>
            <person name="Koenig G.M."/>
            <person name="Daniel R."/>
            <person name="Schaeberle T.F."/>
        </authorList>
    </citation>
    <scope>NUCLEOTIDE SEQUENCE [LARGE SCALE GENOMIC DNA]</scope>
    <source>
        <strain evidence="4 5">SWB005</strain>
    </source>
</reference>